<feature type="transmembrane region" description="Helical" evidence="7">
    <location>
        <begin position="67"/>
        <end position="85"/>
    </location>
</feature>
<evidence type="ECO:0000256" key="3">
    <source>
        <dbReference type="ARBA" id="ARBA00022475"/>
    </source>
</evidence>
<evidence type="ECO:0000256" key="2">
    <source>
        <dbReference type="ARBA" id="ARBA00006679"/>
    </source>
</evidence>
<evidence type="ECO:0000313" key="8">
    <source>
        <dbReference type="EMBL" id="QSX76281.1"/>
    </source>
</evidence>
<sequence length="215" mass="23184">MFDSNNGLTSLRNRLEGIGAWIAPLGLRLILAWEFYEAGREKLHGENWFGQIMGAFPFPFDRIPADLSWTMATWFELIGGIALLVGLCTRFFAASLFVLTVVAIAAVHWPSDWMGLAQLAQGYAISDAGAGNYKLPLIFLVMLVPLIFNGAGRLSVDALVARLAAMPSPRPQGDALGWGLVLLVSGPVVAMLLPLPGALMAAAGVLPLLGRRWLR</sequence>
<dbReference type="PANTHER" id="PTHR33452">
    <property type="entry name" value="OXIDOREDUCTASE CATD-RELATED"/>
    <property type="match status" value="1"/>
</dbReference>
<dbReference type="EMBL" id="CP071517">
    <property type="protein sequence ID" value="QSX76281.1"/>
    <property type="molecule type" value="Genomic_DNA"/>
</dbReference>
<feature type="transmembrane region" description="Helical" evidence="7">
    <location>
        <begin position="176"/>
        <end position="209"/>
    </location>
</feature>
<comment type="similarity">
    <text evidence="2">Belongs to the DoxX family.</text>
</comment>
<dbReference type="InterPro" id="IPR032808">
    <property type="entry name" value="DoxX"/>
</dbReference>
<dbReference type="InterPro" id="IPR051907">
    <property type="entry name" value="DoxX-like_oxidoreductase"/>
</dbReference>
<dbReference type="PANTHER" id="PTHR33452:SF7">
    <property type="entry name" value="DOXX FAMILY PROTEIN"/>
    <property type="match status" value="1"/>
</dbReference>
<feature type="transmembrane region" description="Helical" evidence="7">
    <location>
        <begin position="91"/>
        <end position="109"/>
    </location>
</feature>
<proteinExistence type="inferred from homology"/>
<reference evidence="8 9" key="1">
    <citation type="submission" date="2021-02" db="EMBL/GenBank/DDBJ databases">
        <title>Lysobacter arenosi sp. nov., isolated from soil of gangwondo yeongwol, south Korea.</title>
        <authorList>
            <person name="Kim K.R."/>
            <person name="Kim K.H."/>
            <person name="Jeon C.O."/>
        </authorList>
    </citation>
    <scope>NUCLEOTIDE SEQUENCE [LARGE SCALE GENOMIC DNA]</scope>
    <source>
        <strain evidence="8 9">R7</strain>
    </source>
</reference>
<organism evidence="8 9">
    <name type="scientific">Lysobacter arenosi</name>
    <dbReference type="NCBI Taxonomy" id="2795387"/>
    <lineage>
        <taxon>Bacteria</taxon>
        <taxon>Pseudomonadati</taxon>
        <taxon>Pseudomonadota</taxon>
        <taxon>Gammaproteobacteria</taxon>
        <taxon>Lysobacterales</taxon>
        <taxon>Lysobacteraceae</taxon>
        <taxon>Lysobacter</taxon>
    </lineage>
</organism>
<dbReference type="Pfam" id="PF07681">
    <property type="entry name" value="DoxX"/>
    <property type="match status" value="1"/>
</dbReference>
<name>A0ABX7RG67_9GAMM</name>
<evidence type="ECO:0000256" key="6">
    <source>
        <dbReference type="ARBA" id="ARBA00023136"/>
    </source>
</evidence>
<keyword evidence="3" id="KW-1003">Cell membrane</keyword>
<keyword evidence="6 7" id="KW-0472">Membrane</keyword>
<dbReference type="RefSeq" id="WP_200605826.1">
    <property type="nucleotide sequence ID" value="NZ_CP071517.1"/>
</dbReference>
<evidence type="ECO:0000256" key="7">
    <source>
        <dbReference type="SAM" id="Phobius"/>
    </source>
</evidence>
<gene>
    <name evidence="8" type="ORF">HIV01_007280</name>
</gene>
<evidence type="ECO:0000256" key="1">
    <source>
        <dbReference type="ARBA" id="ARBA00004651"/>
    </source>
</evidence>
<accession>A0ABX7RG67</accession>
<comment type="subcellular location">
    <subcellularLocation>
        <location evidence="1">Cell membrane</location>
        <topology evidence="1">Multi-pass membrane protein</topology>
    </subcellularLocation>
</comment>
<keyword evidence="5 7" id="KW-1133">Transmembrane helix</keyword>
<evidence type="ECO:0000256" key="5">
    <source>
        <dbReference type="ARBA" id="ARBA00022989"/>
    </source>
</evidence>
<keyword evidence="4 7" id="KW-0812">Transmembrane</keyword>
<feature type="transmembrane region" description="Helical" evidence="7">
    <location>
        <begin position="135"/>
        <end position="156"/>
    </location>
</feature>
<evidence type="ECO:0000313" key="9">
    <source>
        <dbReference type="Proteomes" id="UP000663400"/>
    </source>
</evidence>
<dbReference type="Proteomes" id="UP000663400">
    <property type="component" value="Chromosome"/>
</dbReference>
<evidence type="ECO:0000256" key="4">
    <source>
        <dbReference type="ARBA" id="ARBA00022692"/>
    </source>
</evidence>
<protein>
    <submittedName>
        <fullName evidence="8">DoxX family protein</fullName>
    </submittedName>
</protein>
<keyword evidence="9" id="KW-1185">Reference proteome</keyword>